<dbReference type="EMBL" id="CM023480">
    <property type="protein sequence ID" value="KAH7970272.1"/>
    <property type="molecule type" value="Genomic_DNA"/>
</dbReference>
<evidence type="ECO:0000313" key="1">
    <source>
        <dbReference type="EMBL" id="KAH7970272.1"/>
    </source>
</evidence>
<comment type="caution">
    <text evidence="1">The sequence shown here is derived from an EMBL/GenBank/DDBJ whole genome shotgun (WGS) entry which is preliminary data.</text>
</comment>
<name>A0ACB8DI46_DERSI</name>
<reference evidence="1" key="1">
    <citation type="submission" date="2020-05" db="EMBL/GenBank/DDBJ databases">
        <title>Large-scale comparative analyses of tick genomes elucidate their genetic diversity and vector capacities.</title>
        <authorList>
            <person name="Jia N."/>
            <person name="Wang J."/>
            <person name="Shi W."/>
            <person name="Du L."/>
            <person name="Sun Y."/>
            <person name="Zhan W."/>
            <person name="Jiang J."/>
            <person name="Wang Q."/>
            <person name="Zhang B."/>
            <person name="Ji P."/>
            <person name="Sakyi L.B."/>
            <person name="Cui X."/>
            <person name="Yuan T."/>
            <person name="Jiang B."/>
            <person name="Yang W."/>
            <person name="Lam T.T.-Y."/>
            <person name="Chang Q."/>
            <person name="Ding S."/>
            <person name="Wang X."/>
            <person name="Zhu J."/>
            <person name="Ruan X."/>
            <person name="Zhao L."/>
            <person name="Wei J."/>
            <person name="Que T."/>
            <person name="Du C."/>
            <person name="Cheng J."/>
            <person name="Dai P."/>
            <person name="Han X."/>
            <person name="Huang E."/>
            <person name="Gao Y."/>
            <person name="Liu J."/>
            <person name="Shao H."/>
            <person name="Ye R."/>
            <person name="Li L."/>
            <person name="Wei W."/>
            <person name="Wang X."/>
            <person name="Wang C."/>
            <person name="Yang T."/>
            <person name="Huo Q."/>
            <person name="Li W."/>
            <person name="Guo W."/>
            <person name="Chen H."/>
            <person name="Zhou L."/>
            <person name="Ni X."/>
            <person name="Tian J."/>
            <person name="Zhou Y."/>
            <person name="Sheng Y."/>
            <person name="Liu T."/>
            <person name="Pan Y."/>
            <person name="Xia L."/>
            <person name="Li J."/>
            <person name="Zhao F."/>
            <person name="Cao W."/>
        </authorList>
    </citation>
    <scope>NUCLEOTIDE SEQUENCE</scope>
    <source>
        <strain evidence="1">Dsil-2018</strain>
    </source>
</reference>
<dbReference type="Proteomes" id="UP000821865">
    <property type="component" value="Chromosome 11"/>
</dbReference>
<sequence>MTSLNRSDPAATTRFKLQTGGSNDVSSRISSVFDALNSLEAEHKAWERTRKDDSSGHDEPYLKEDPDVGDDFGTKPSPTSDGVFKRPWSAPCGPSKRPCPRGAFRSGAGRFGSSASGTPDYKVHPERWTRYTLDSVSEDDMSEASNKAAALDYLHERRLQREQQSRDDEDRIAVDSGGDAPAMGRHVFQKRTWDGDADMEDATAEQPPSHRIGAGKLVMPECVVGVKPAVAKKATPDGGGRQRSTSLPAGSSSSLISFDCADYDDDRDELDVDDDDEEAAEVAGKAAERVAVKKGRTLRTRTDEEDD</sequence>
<keyword evidence="2" id="KW-1185">Reference proteome</keyword>
<proteinExistence type="predicted"/>
<evidence type="ECO:0000313" key="2">
    <source>
        <dbReference type="Proteomes" id="UP000821865"/>
    </source>
</evidence>
<organism evidence="1 2">
    <name type="scientific">Dermacentor silvarum</name>
    <name type="common">Tick</name>
    <dbReference type="NCBI Taxonomy" id="543639"/>
    <lineage>
        <taxon>Eukaryota</taxon>
        <taxon>Metazoa</taxon>
        <taxon>Ecdysozoa</taxon>
        <taxon>Arthropoda</taxon>
        <taxon>Chelicerata</taxon>
        <taxon>Arachnida</taxon>
        <taxon>Acari</taxon>
        <taxon>Parasitiformes</taxon>
        <taxon>Ixodida</taxon>
        <taxon>Ixodoidea</taxon>
        <taxon>Ixodidae</taxon>
        <taxon>Rhipicephalinae</taxon>
        <taxon>Dermacentor</taxon>
    </lineage>
</organism>
<gene>
    <name evidence="1" type="ORF">HPB49_002236</name>
</gene>
<protein>
    <submittedName>
        <fullName evidence="1">Uncharacterized protein</fullName>
    </submittedName>
</protein>
<accession>A0ACB8DI46</accession>